<dbReference type="Proteomes" id="UP001648503">
    <property type="component" value="Unassembled WGS sequence"/>
</dbReference>
<evidence type="ECO:0000313" key="2">
    <source>
        <dbReference type="EMBL" id="KAH6592785.1"/>
    </source>
</evidence>
<organism evidence="2 3">
    <name type="scientific">Batrachochytrium salamandrivorans</name>
    <dbReference type="NCBI Taxonomy" id="1357716"/>
    <lineage>
        <taxon>Eukaryota</taxon>
        <taxon>Fungi</taxon>
        <taxon>Fungi incertae sedis</taxon>
        <taxon>Chytridiomycota</taxon>
        <taxon>Chytridiomycota incertae sedis</taxon>
        <taxon>Chytridiomycetes</taxon>
        <taxon>Rhizophydiales</taxon>
        <taxon>Rhizophydiales incertae sedis</taxon>
        <taxon>Batrachochytrium</taxon>
    </lineage>
</organism>
<gene>
    <name evidence="2" type="ORF">BASA50_007836</name>
</gene>
<feature type="domain" description="Phytase-like" evidence="1">
    <location>
        <begin position="72"/>
        <end position="202"/>
    </location>
</feature>
<proteinExistence type="predicted"/>
<protein>
    <recommendedName>
        <fullName evidence="1">Phytase-like domain-containing protein</fullName>
    </recommendedName>
</protein>
<comment type="caution">
    <text evidence="2">The sequence shown here is derived from an EMBL/GenBank/DDBJ whole genome shotgun (WGS) entry which is preliminary data.</text>
</comment>
<accession>A0ABQ8F5U2</accession>
<evidence type="ECO:0000259" key="1">
    <source>
        <dbReference type="Pfam" id="PF13449"/>
    </source>
</evidence>
<sequence>MIFRQRPCRALSCWLIGSGLHWLTAITGITYHATPVSARMLMDFQQHIPTTPLLDCDGRSFADILPEKTEPSDLVWDPIKQQLYLVSDNGHLVIVGLTTQQPTSSGDSPQPLPYFKLIDKIKVKHKPDLEGVAFIPSSPDYVYLGVESPAEVLEFHIPSQTITSKVSLVEYINSTPLNSQDHPQEVQPNQGIESLVYIPAKDPLHHPGYIVAGRQQDARLFVFEILSHSNAPSTSSSSDSSGLQMKFLGTAYAPGPLVDLSAMTFWKDRIWLLYDKPKQMHALHLTKFYESLSSFDPQTVVSYTASGETNDLEPSKDVGVFSFDVRGQEGIVFAENVDLGPSNGKSTVVFVAIDAPHKTGRKDLLMFPLETFFACFSSRGISGLPT</sequence>
<dbReference type="EMBL" id="JAFCIX010000371">
    <property type="protein sequence ID" value="KAH6592785.1"/>
    <property type="molecule type" value="Genomic_DNA"/>
</dbReference>
<dbReference type="Pfam" id="PF13449">
    <property type="entry name" value="Phytase-like"/>
    <property type="match status" value="1"/>
</dbReference>
<reference evidence="2 3" key="1">
    <citation type="submission" date="2021-02" db="EMBL/GenBank/DDBJ databases">
        <title>Variation within the Batrachochytrium salamandrivorans European outbreak.</title>
        <authorList>
            <person name="Kelly M."/>
            <person name="Pasmans F."/>
            <person name="Shea T.P."/>
            <person name="Munoz J.F."/>
            <person name="Carranza S."/>
            <person name="Cuomo C.A."/>
            <person name="Martel A."/>
        </authorList>
    </citation>
    <scope>NUCLEOTIDE SEQUENCE [LARGE SCALE GENOMIC DNA]</scope>
    <source>
        <strain evidence="2 3">AMFP18/2</strain>
    </source>
</reference>
<name>A0ABQ8F5U2_9FUNG</name>
<dbReference type="SUPFAM" id="SSF69322">
    <property type="entry name" value="Tricorn protease domain 2"/>
    <property type="match status" value="1"/>
</dbReference>
<dbReference type="InterPro" id="IPR027372">
    <property type="entry name" value="Phytase-like_dom"/>
</dbReference>
<evidence type="ECO:0000313" key="3">
    <source>
        <dbReference type="Proteomes" id="UP001648503"/>
    </source>
</evidence>
<keyword evidence="3" id="KW-1185">Reference proteome</keyword>